<feature type="transmembrane region" description="Helical" evidence="1">
    <location>
        <begin position="71"/>
        <end position="95"/>
    </location>
</feature>
<evidence type="ECO:0000313" key="2">
    <source>
        <dbReference type="EMBL" id="VAW71144.1"/>
    </source>
</evidence>
<protein>
    <submittedName>
        <fullName evidence="2">Uncharacterized protein</fullName>
    </submittedName>
</protein>
<keyword evidence="1" id="KW-0472">Membrane</keyword>
<feature type="transmembrane region" description="Helical" evidence="1">
    <location>
        <begin position="42"/>
        <end position="64"/>
    </location>
</feature>
<sequence>MSGYVISKFSRWFYFISLFLSYSYMSQGYYIKSTFFGSVNGALYGIILGLLTFVITVFLAFIIFRNSTRSINNLVVILLNIISLQLLFFLLSGMIESRVGFWVEHTTNSTGVLYRYYYIHPIVGAFGVYISIAYYYSKYLLSINNTSEYKHVFRYEYVHRLLPYIPLIVYLVILFVHNYLPKPYFNG</sequence>
<gene>
    <name evidence="2" type="ORF">MNBD_GAMMA12-1287</name>
</gene>
<dbReference type="EMBL" id="UOFL01000010">
    <property type="protein sequence ID" value="VAW71144.1"/>
    <property type="molecule type" value="Genomic_DNA"/>
</dbReference>
<evidence type="ECO:0000256" key="1">
    <source>
        <dbReference type="SAM" id="Phobius"/>
    </source>
</evidence>
<keyword evidence="1" id="KW-0812">Transmembrane</keyword>
<feature type="transmembrane region" description="Helical" evidence="1">
    <location>
        <begin position="157"/>
        <end position="180"/>
    </location>
</feature>
<proteinExistence type="predicted"/>
<name>A0A3B0YQK1_9ZZZZ</name>
<feature type="transmembrane region" description="Helical" evidence="1">
    <location>
        <begin position="115"/>
        <end position="136"/>
    </location>
</feature>
<organism evidence="2">
    <name type="scientific">hydrothermal vent metagenome</name>
    <dbReference type="NCBI Taxonomy" id="652676"/>
    <lineage>
        <taxon>unclassified sequences</taxon>
        <taxon>metagenomes</taxon>
        <taxon>ecological metagenomes</taxon>
    </lineage>
</organism>
<feature type="transmembrane region" description="Helical" evidence="1">
    <location>
        <begin position="12"/>
        <end position="30"/>
    </location>
</feature>
<dbReference type="AlphaFoldDB" id="A0A3B0YQK1"/>
<reference evidence="2" key="1">
    <citation type="submission" date="2018-06" db="EMBL/GenBank/DDBJ databases">
        <authorList>
            <person name="Zhirakovskaya E."/>
        </authorList>
    </citation>
    <scope>NUCLEOTIDE SEQUENCE</scope>
</reference>
<keyword evidence="1" id="KW-1133">Transmembrane helix</keyword>
<accession>A0A3B0YQK1</accession>